<dbReference type="PIRSF" id="PIRSF037677">
    <property type="entry name" value="DNA_mis_repair_Msh6"/>
    <property type="match status" value="1"/>
</dbReference>
<dbReference type="Pfam" id="PF00488">
    <property type="entry name" value="MutS_V"/>
    <property type="match status" value="1"/>
</dbReference>
<dbReference type="Proteomes" id="UP001431572">
    <property type="component" value="Chromosome 1"/>
</dbReference>
<dbReference type="InterPro" id="IPR007860">
    <property type="entry name" value="DNA_mmatch_repair_MutS_con_dom"/>
</dbReference>
<dbReference type="InterPro" id="IPR016151">
    <property type="entry name" value="DNA_mismatch_repair_MutS_N"/>
</dbReference>
<organism evidence="12 14">
    <name type="scientific">Candidatus Chlorohelix allophototropha</name>
    <dbReference type="NCBI Taxonomy" id="3003348"/>
    <lineage>
        <taxon>Bacteria</taxon>
        <taxon>Bacillati</taxon>
        <taxon>Chloroflexota</taxon>
        <taxon>Chloroflexia</taxon>
        <taxon>Candidatus Chloroheliales</taxon>
        <taxon>Candidatus Chloroheliaceae</taxon>
        <taxon>Candidatus Chlorohelix</taxon>
    </lineage>
</organism>
<dbReference type="SUPFAM" id="SSF55271">
    <property type="entry name" value="DNA repair protein MutS, domain I"/>
    <property type="match status" value="1"/>
</dbReference>
<dbReference type="Pfam" id="PF05190">
    <property type="entry name" value="MutS_IV"/>
    <property type="match status" value="1"/>
</dbReference>
<sequence length="916" mass="102851">MSNENGLIQQYKKIKAQYPDAILLFRLGDFYETFEQDAITASEKLGLYLTKRGFNKNDSLPMAGIPFHALEPHLKKLVDLGYKVAICEQMTEPKPGSLVQREVIRVVTPGTLVEPHLLEPRRNNFIVALWLEEKSAGLAYTDITTGEFRATEFNEQNRAELLNAVRQEIVRINPAELVAPRRNEQRRIRPEMLFQTEADEDDPLLPYRALTTACEKTMLTQFENFRWQEDNARHALLEHFEVASLEGFGCAKMPLVIRASGALVAYLKETQKSIAARLNTLVTYSLKQFMALDPQTRRNLELEESTRTGLKKNSLTAVLDRTHTDMGARLLRRWIGQPLLEVPRIQARLDAVEALYRNATLRDALIDHLKNIRDIERTTQRISQGVAVPKELLSFKASLERVEPLAELLKTAQPEVQSALASIIKRLDPCTDVTGRITEAVIDDPDLLAQFAGRGAVNKAKYVIREGYSEEMDSIKIGVREAKEWVAKLEERERTRTGIPNLKVSYNQVFGYYIEISKSYLSLVPPDYIRKQTIANGERFFTSELKEKESLIVTAQDKIDALETRLYKELLEFTGTFTARLLETASAVAHIDAFVGLAEVAERNNFVRPQINNGSLIKIVAGRHPVVEAANPDSVFVPNDVTLNTEHEQVIIITGPNMAGKSTFMRQVALIVLIAQIGSFVPADSATIGLVDRIFTRVGAQDDISGGQSTFMVEMTETSYILSHSTPRSLILLDEVGRGTSTYDGLAIAHAVVEYIHNNPKCGAKTLFATHYHELIELANVLPRVVNYNVAVTEEGGKVLFLRKLIPGGADRSYGIHVAQLAGLPRSVIHRAEELLAQLEGINENEMKRGRSRKAARQPNGYEESTQMSLFSAPIMQVETENPLLAELRELNIMELSPIEAINKLYELQQKSLKNE</sequence>
<dbReference type="PANTHER" id="PTHR11361">
    <property type="entry name" value="DNA MISMATCH REPAIR PROTEIN MUTS FAMILY MEMBER"/>
    <property type="match status" value="1"/>
</dbReference>
<dbReference type="GO" id="GO:0003684">
    <property type="term" value="F:damaged DNA binding"/>
    <property type="evidence" value="ECO:0007669"/>
    <property type="project" value="UniProtKB-UniRule"/>
</dbReference>
<dbReference type="InterPro" id="IPR036678">
    <property type="entry name" value="MutS_con_dom_sf"/>
</dbReference>
<dbReference type="SUPFAM" id="SSF48334">
    <property type="entry name" value="DNA repair protein MutS, domain III"/>
    <property type="match status" value="1"/>
</dbReference>
<dbReference type="InterPro" id="IPR007696">
    <property type="entry name" value="DNA_mismatch_repair_MutS_core"/>
</dbReference>
<keyword evidence="5 9" id="KW-0067">ATP-binding</keyword>
<dbReference type="EMBL" id="CP128399">
    <property type="protein sequence ID" value="WJW66863.1"/>
    <property type="molecule type" value="Genomic_DNA"/>
</dbReference>
<evidence type="ECO:0000256" key="7">
    <source>
        <dbReference type="ARBA" id="ARBA00023204"/>
    </source>
</evidence>
<dbReference type="Gene3D" id="3.40.1170.10">
    <property type="entry name" value="DNA repair protein MutS, domain I"/>
    <property type="match status" value="1"/>
</dbReference>
<comment type="function">
    <text evidence="8 9">This protein is involved in the repair of mismatches in DNA. It is possible that it carries out the mismatch recognition step. This protein has a weak ATPase activity.</text>
</comment>
<dbReference type="InterPro" id="IPR027417">
    <property type="entry name" value="P-loop_NTPase"/>
</dbReference>
<comment type="similarity">
    <text evidence="1 9 10">Belongs to the DNA mismatch repair MutS family.</text>
</comment>
<dbReference type="Pfam" id="PF05192">
    <property type="entry name" value="MutS_III"/>
    <property type="match status" value="1"/>
</dbReference>
<dbReference type="InterPro" id="IPR045076">
    <property type="entry name" value="MutS"/>
</dbReference>
<keyword evidence="3 9" id="KW-0547">Nucleotide-binding</keyword>
<evidence type="ECO:0000256" key="3">
    <source>
        <dbReference type="ARBA" id="ARBA00022741"/>
    </source>
</evidence>
<keyword evidence="4 9" id="KW-0227">DNA damage</keyword>
<evidence type="ECO:0000256" key="2">
    <source>
        <dbReference type="ARBA" id="ARBA00021982"/>
    </source>
</evidence>
<evidence type="ECO:0000256" key="4">
    <source>
        <dbReference type="ARBA" id="ARBA00022763"/>
    </source>
</evidence>
<dbReference type="Pfam" id="PF05188">
    <property type="entry name" value="MutS_II"/>
    <property type="match status" value="1"/>
</dbReference>
<dbReference type="PANTHER" id="PTHR11361:SF34">
    <property type="entry name" value="DNA MISMATCH REPAIR PROTEIN MSH1, MITOCHONDRIAL"/>
    <property type="match status" value="1"/>
</dbReference>
<dbReference type="InterPro" id="IPR007861">
    <property type="entry name" value="DNA_mismatch_repair_MutS_clamp"/>
</dbReference>
<dbReference type="GO" id="GO:0030983">
    <property type="term" value="F:mismatched DNA binding"/>
    <property type="evidence" value="ECO:0007669"/>
    <property type="project" value="InterPro"/>
</dbReference>
<dbReference type="FunFam" id="3.40.50.300:FF:000870">
    <property type="entry name" value="MutS protein homolog 4"/>
    <property type="match status" value="1"/>
</dbReference>
<dbReference type="Pfam" id="PF01624">
    <property type="entry name" value="MutS_I"/>
    <property type="match status" value="1"/>
</dbReference>
<dbReference type="EMBL" id="JACATZ010000001">
    <property type="protein sequence ID" value="NWJ44982.1"/>
    <property type="molecule type" value="Genomic_DNA"/>
</dbReference>
<evidence type="ECO:0000259" key="11">
    <source>
        <dbReference type="PROSITE" id="PS00486"/>
    </source>
</evidence>
<accession>A0A8T7LXN4</accession>
<proteinExistence type="inferred from homology"/>
<evidence type="ECO:0000256" key="10">
    <source>
        <dbReference type="RuleBase" id="RU003756"/>
    </source>
</evidence>
<reference evidence="12 14" key="1">
    <citation type="submission" date="2020-06" db="EMBL/GenBank/DDBJ databases">
        <title>Anoxygenic phototrophic Chloroflexota member uses a Type I reaction center.</title>
        <authorList>
            <person name="Tsuji J.M."/>
            <person name="Shaw N.A."/>
            <person name="Nagashima S."/>
            <person name="Venkiteswaran J."/>
            <person name="Schiff S.L."/>
            <person name="Hanada S."/>
            <person name="Tank M."/>
            <person name="Neufeld J.D."/>
        </authorList>
    </citation>
    <scope>NUCLEOTIDE SEQUENCE [LARGE SCALE GENOMIC DNA]</scope>
    <source>
        <strain evidence="12">L227-S17</strain>
    </source>
</reference>
<reference evidence="13" key="2">
    <citation type="journal article" date="2024" name="Nature">
        <title>Anoxygenic phototroph of the Chloroflexota uses a type I reaction centre.</title>
        <authorList>
            <person name="Tsuji J.M."/>
            <person name="Shaw N.A."/>
            <person name="Nagashima S."/>
            <person name="Venkiteswaran J.J."/>
            <person name="Schiff S.L."/>
            <person name="Watanabe T."/>
            <person name="Fukui M."/>
            <person name="Hanada S."/>
            <person name="Tank M."/>
            <person name="Neufeld J.D."/>
        </authorList>
    </citation>
    <scope>NUCLEOTIDE SEQUENCE</scope>
    <source>
        <strain evidence="13">L227-S17</strain>
    </source>
</reference>
<dbReference type="CDD" id="cd03284">
    <property type="entry name" value="ABC_MutS1"/>
    <property type="match status" value="1"/>
</dbReference>
<keyword evidence="6 9" id="KW-0238">DNA-binding</keyword>
<evidence type="ECO:0000256" key="6">
    <source>
        <dbReference type="ARBA" id="ARBA00023125"/>
    </source>
</evidence>
<evidence type="ECO:0000256" key="8">
    <source>
        <dbReference type="ARBA" id="ARBA00024647"/>
    </source>
</evidence>
<dbReference type="RefSeq" id="WP_341468756.1">
    <property type="nucleotide sequence ID" value="NZ_CP128399.1"/>
</dbReference>
<dbReference type="Gene3D" id="3.30.420.110">
    <property type="entry name" value="MutS, connector domain"/>
    <property type="match status" value="1"/>
</dbReference>
<gene>
    <name evidence="9 12" type="primary">mutS</name>
    <name evidence="12" type="ORF">HXX08_03800</name>
    <name evidence="13" type="ORF">OZ401_000108</name>
</gene>
<dbReference type="NCBIfam" id="NF003810">
    <property type="entry name" value="PRK05399.1"/>
    <property type="match status" value="1"/>
</dbReference>
<evidence type="ECO:0000256" key="5">
    <source>
        <dbReference type="ARBA" id="ARBA00022840"/>
    </source>
</evidence>
<dbReference type="InterPro" id="IPR005748">
    <property type="entry name" value="DNA_mismatch_repair_MutS"/>
</dbReference>
<evidence type="ECO:0000256" key="9">
    <source>
        <dbReference type="HAMAP-Rule" id="MF_00096"/>
    </source>
</evidence>
<evidence type="ECO:0000313" key="14">
    <source>
        <dbReference type="Proteomes" id="UP000521676"/>
    </source>
</evidence>
<dbReference type="InterPro" id="IPR000432">
    <property type="entry name" value="DNA_mismatch_repair_MutS_C"/>
</dbReference>
<dbReference type="Gene3D" id="3.40.50.300">
    <property type="entry name" value="P-loop containing nucleotide triphosphate hydrolases"/>
    <property type="match status" value="1"/>
</dbReference>
<dbReference type="SUPFAM" id="SSF53150">
    <property type="entry name" value="DNA repair protein MutS, domain II"/>
    <property type="match status" value="1"/>
</dbReference>
<feature type="binding site" evidence="9">
    <location>
        <begin position="655"/>
        <end position="662"/>
    </location>
    <ligand>
        <name>ATP</name>
        <dbReference type="ChEBI" id="CHEBI:30616"/>
    </ligand>
</feature>
<dbReference type="HAMAP" id="MF_00096">
    <property type="entry name" value="MutS"/>
    <property type="match status" value="1"/>
</dbReference>
<dbReference type="PROSITE" id="PS00486">
    <property type="entry name" value="DNA_MISMATCH_REPAIR_2"/>
    <property type="match status" value="1"/>
</dbReference>
<dbReference type="Proteomes" id="UP000521676">
    <property type="component" value="Unassembled WGS sequence"/>
</dbReference>
<feature type="domain" description="DNA mismatch repair proteins mutS family" evidence="11">
    <location>
        <begin position="729"/>
        <end position="745"/>
    </location>
</feature>
<dbReference type="GO" id="GO:0005524">
    <property type="term" value="F:ATP binding"/>
    <property type="evidence" value="ECO:0007669"/>
    <property type="project" value="UniProtKB-UniRule"/>
</dbReference>
<dbReference type="SMART" id="SM00533">
    <property type="entry name" value="MUTSd"/>
    <property type="match status" value="1"/>
</dbReference>
<name>A0A8T7LXN4_9CHLR</name>
<dbReference type="AlphaFoldDB" id="A0A8T7LXN4"/>
<dbReference type="SMART" id="SM00534">
    <property type="entry name" value="MUTSac"/>
    <property type="match status" value="1"/>
</dbReference>
<keyword evidence="7 9" id="KW-0234">DNA repair</keyword>
<protein>
    <recommendedName>
        <fullName evidence="2 9">DNA mismatch repair protein MutS</fullName>
    </recommendedName>
</protein>
<evidence type="ECO:0000313" key="12">
    <source>
        <dbReference type="EMBL" id="NWJ44982.1"/>
    </source>
</evidence>
<keyword evidence="15" id="KW-1185">Reference proteome</keyword>
<evidence type="ECO:0000256" key="1">
    <source>
        <dbReference type="ARBA" id="ARBA00006271"/>
    </source>
</evidence>
<evidence type="ECO:0000313" key="15">
    <source>
        <dbReference type="Proteomes" id="UP001431572"/>
    </source>
</evidence>
<dbReference type="GO" id="GO:0006298">
    <property type="term" value="P:mismatch repair"/>
    <property type="evidence" value="ECO:0007669"/>
    <property type="project" value="UniProtKB-UniRule"/>
</dbReference>
<dbReference type="InterPro" id="IPR007695">
    <property type="entry name" value="DNA_mismatch_repair_MutS-lik_N"/>
</dbReference>
<dbReference type="InterPro" id="IPR017261">
    <property type="entry name" value="DNA_mismatch_repair_MutS/MSH"/>
</dbReference>
<dbReference type="NCBIfam" id="TIGR01070">
    <property type="entry name" value="mutS1"/>
    <property type="match status" value="1"/>
</dbReference>
<dbReference type="InterPro" id="IPR036187">
    <property type="entry name" value="DNA_mismatch_repair_MutS_sf"/>
</dbReference>
<dbReference type="GO" id="GO:0005829">
    <property type="term" value="C:cytosol"/>
    <property type="evidence" value="ECO:0007669"/>
    <property type="project" value="TreeGrafter"/>
</dbReference>
<dbReference type="SUPFAM" id="SSF52540">
    <property type="entry name" value="P-loop containing nucleoside triphosphate hydrolases"/>
    <property type="match status" value="1"/>
</dbReference>
<evidence type="ECO:0000313" key="13">
    <source>
        <dbReference type="EMBL" id="WJW66863.1"/>
    </source>
</evidence>
<dbReference type="GO" id="GO:0140664">
    <property type="term" value="F:ATP-dependent DNA damage sensor activity"/>
    <property type="evidence" value="ECO:0007669"/>
    <property type="project" value="InterPro"/>
</dbReference>
<dbReference type="Gene3D" id="1.10.1420.10">
    <property type="match status" value="2"/>
</dbReference>